<keyword evidence="4" id="KW-1185">Reference proteome</keyword>
<dbReference type="EMBL" id="KI392591">
    <property type="protein sequence ID" value="ERN13171.1"/>
    <property type="molecule type" value="Genomic_DNA"/>
</dbReference>
<proteinExistence type="predicted"/>
<evidence type="ECO:0000256" key="1">
    <source>
        <dbReference type="SAM" id="Phobius"/>
    </source>
</evidence>
<dbReference type="Pfam" id="PF14416">
    <property type="entry name" value="PMR5N"/>
    <property type="match status" value="1"/>
</dbReference>
<reference evidence="4" key="1">
    <citation type="journal article" date="2013" name="Science">
        <title>The Amborella genome and the evolution of flowering plants.</title>
        <authorList>
            <consortium name="Amborella Genome Project"/>
        </authorList>
    </citation>
    <scope>NUCLEOTIDE SEQUENCE [LARGE SCALE GENOMIC DNA]</scope>
</reference>
<dbReference type="InterPro" id="IPR025846">
    <property type="entry name" value="TBL_N"/>
</dbReference>
<organism evidence="3 4">
    <name type="scientific">Amborella trichopoda</name>
    <dbReference type="NCBI Taxonomy" id="13333"/>
    <lineage>
        <taxon>Eukaryota</taxon>
        <taxon>Viridiplantae</taxon>
        <taxon>Streptophyta</taxon>
        <taxon>Embryophyta</taxon>
        <taxon>Tracheophyta</taxon>
        <taxon>Spermatophyta</taxon>
        <taxon>Magnoliopsida</taxon>
        <taxon>Amborellales</taxon>
        <taxon>Amborellaceae</taxon>
        <taxon>Amborella</taxon>
    </lineage>
</organism>
<accession>W1PYV3</accession>
<name>W1PYV3_AMBTC</name>
<keyword evidence="1" id="KW-1133">Transmembrane helix</keyword>
<feature type="domain" description="Trichome birefringence-like N-terminal" evidence="2">
    <location>
        <begin position="63"/>
        <end position="112"/>
    </location>
</feature>
<evidence type="ECO:0000313" key="4">
    <source>
        <dbReference type="Proteomes" id="UP000017836"/>
    </source>
</evidence>
<protein>
    <recommendedName>
        <fullName evidence="2">Trichome birefringence-like N-terminal domain-containing protein</fullName>
    </recommendedName>
</protein>
<keyword evidence="1" id="KW-0812">Transmembrane</keyword>
<gene>
    <name evidence="3" type="ORF">AMTR_s00040p00206340</name>
</gene>
<dbReference type="PANTHER" id="PTHR32285:SF213">
    <property type="entry name" value="PROTEIN TRICHOME BIREFRINGENCE-LIKE 11"/>
    <property type="match status" value="1"/>
</dbReference>
<dbReference type="GO" id="GO:0016413">
    <property type="term" value="F:O-acetyltransferase activity"/>
    <property type="evidence" value="ECO:0007669"/>
    <property type="project" value="InterPro"/>
</dbReference>
<feature type="transmembrane region" description="Helical" evidence="1">
    <location>
        <begin position="16"/>
        <end position="34"/>
    </location>
</feature>
<dbReference type="HOGENOM" id="CLU_1770552_0_0_1"/>
<dbReference type="Gramene" id="ERN13171">
    <property type="protein sequence ID" value="ERN13171"/>
    <property type="gene ID" value="AMTR_s00040p00206340"/>
</dbReference>
<keyword evidence="1" id="KW-0472">Membrane</keyword>
<dbReference type="Proteomes" id="UP000017836">
    <property type="component" value="Unassembled WGS sequence"/>
</dbReference>
<dbReference type="InterPro" id="IPR029962">
    <property type="entry name" value="TBL"/>
</dbReference>
<sequence>MANPQHEQPTIENPKLSLIITISTFFLASIFLNISPKTTPTLSLQGFWPKTQTPKETVTPKQTCNLFQGKWVYDEKYFFYRDEECSYIHPEFSCQKNGRRDWRYERWRWEPDELGVDALYGWEWELGAREKGEERAWCFLWGFWCFN</sequence>
<evidence type="ECO:0000259" key="2">
    <source>
        <dbReference type="Pfam" id="PF14416"/>
    </source>
</evidence>
<evidence type="ECO:0000313" key="3">
    <source>
        <dbReference type="EMBL" id="ERN13171.1"/>
    </source>
</evidence>
<dbReference type="AlphaFoldDB" id="W1PYV3"/>
<dbReference type="PANTHER" id="PTHR32285">
    <property type="entry name" value="PROTEIN TRICHOME BIREFRINGENCE-LIKE 9-RELATED"/>
    <property type="match status" value="1"/>
</dbReference>